<protein>
    <recommendedName>
        <fullName evidence="2">Alpha-(1,6)-fucosyltransferase N- and catalytic domain-containing protein</fullName>
    </recommendedName>
</protein>
<dbReference type="GO" id="GO:0046921">
    <property type="term" value="F:alpha-(1-&gt;6)-fucosyltransferase activity"/>
    <property type="evidence" value="ECO:0007669"/>
    <property type="project" value="TreeGrafter"/>
</dbReference>
<feature type="domain" description="Alpha-(1,6)-fucosyltransferase N- and catalytic" evidence="2">
    <location>
        <begin position="232"/>
        <end position="336"/>
    </location>
</feature>
<feature type="region of interest" description="Disordered" evidence="1">
    <location>
        <begin position="413"/>
        <end position="444"/>
    </location>
</feature>
<dbReference type="KEGG" id="gtt:GUITHDRAFT_146754"/>
<dbReference type="PANTHER" id="PTHR13132">
    <property type="entry name" value="ALPHA- 1,6 -FUCOSYLTRANSFERASE"/>
    <property type="match status" value="1"/>
</dbReference>
<dbReference type="EnsemblProtists" id="EKX35070">
    <property type="protein sequence ID" value="EKX35070"/>
    <property type="gene ID" value="GUITHDRAFT_146754"/>
</dbReference>
<evidence type="ECO:0000313" key="4">
    <source>
        <dbReference type="EnsemblProtists" id="EKX35070"/>
    </source>
</evidence>
<dbReference type="RefSeq" id="XP_005822050.1">
    <property type="nucleotide sequence ID" value="XM_005821993.1"/>
</dbReference>
<organism evidence="3">
    <name type="scientific">Guillardia theta (strain CCMP2712)</name>
    <name type="common">Cryptophyte</name>
    <dbReference type="NCBI Taxonomy" id="905079"/>
    <lineage>
        <taxon>Eukaryota</taxon>
        <taxon>Cryptophyceae</taxon>
        <taxon>Pyrenomonadales</taxon>
        <taxon>Geminigeraceae</taxon>
        <taxon>Guillardia</taxon>
    </lineage>
</organism>
<proteinExistence type="predicted"/>
<evidence type="ECO:0000259" key="2">
    <source>
        <dbReference type="Pfam" id="PF19745"/>
    </source>
</evidence>
<dbReference type="Pfam" id="PF19745">
    <property type="entry name" value="FUT8_N_cat"/>
    <property type="match status" value="1"/>
</dbReference>
<dbReference type="GO" id="GO:0006487">
    <property type="term" value="P:protein N-linked glycosylation"/>
    <property type="evidence" value="ECO:0007669"/>
    <property type="project" value="TreeGrafter"/>
</dbReference>
<reference evidence="3 5" key="1">
    <citation type="journal article" date="2012" name="Nature">
        <title>Algal genomes reveal evolutionary mosaicism and the fate of nucleomorphs.</title>
        <authorList>
            <consortium name="DOE Joint Genome Institute"/>
            <person name="Curtis B.A."/>
            <person name="Tanifuji G."/>
            <person name="Burki F."/>
            <person name="Gruber A."/>
            <person name="Irimia M."/>
            <person name="Maruyama S."/>
            <person name="Arias M.C."/>
            <person name="Ball S.G."/>
            <person name="Gile G.H."/>
            <person name="Hirakawa Y."/>
            <person name="Hopkins J.F."/>
            <person name="Kuo A."/>
            <person name="Rensing S.A."/>
            <person name="Schmutz J."/>
            <person name="Symeonidi A."/>
            <person name="Elias M."/>
            <person name="Eveleigh R.J."/>
            <person name="Herman E.K."/>
            <person name="Klute M.J."/>
            <person name="Nakayama T."/>
            <person name="Obornik M."/>
            <person name="Reyes-Prieto A."/>
            <person name="Armbrust E.V."/>
            <person name="Aves S.J."/>
            <person name="Beiko R.G."/>
            <person name="Coutinho P."/>
            <person name="Dacks J.B."/>
            <person name="Durnford D.G."/>
            <person name="Fast N.M."/>
            <person name="Green B.R."/>
            <person name="Grisdale C.J."/>
            <person name="Hempel F."/>
            <person name="Henrissat B."/>
            <person name="Hoppner M.P."/>
            <person name="Ishida K."/>
            <person name="Kim E."/>
            <person name="Koreny L."/>
            <person name="Kroth P.G."/>
            <person name="Liu Y."/>
            <person name="Malik S.B."/>
            <person name="Maier U.G."/>
            <person name="McRose D."/>
            <person name="Mock T."/>
            <person name="Neilson J.A."/>
            <person name="Onodera N.T."/>
            <person name="Poole A.M."/>
            <person name="Pritham E.J."/>
            <person name="Richards T.A."/>
            <person name="Rocap G."/>
            <person name="Roy S.W."/>
            <person name="Sarai C."/>
            <person name="Schaack S."/>
            <person name="Shirato S."/>
            <person name="Slamovits C.H."/>
            <person name="Spencer D.F."/>
            <person name="Suzuki S."/>
            <person name="Worden A.Z."/>
            <person name="Zauner S."/>
            <person name="Barry K."/>
            <person name="Bell C."/>
            <person name="Bharti A.K."/>
            <person name="Crow J.A."/>
            <person name="Grimwood J."/>
            <person name="Kramer R."/>
            <person name="Lindquist E."/>
            <person name="Lucas S."/>
            <person name="Salamov A."/>
            <person name="McFadden G.I."/>
            <person name="Lane C.E."/>
            <person name="Keeling P.J."/>
            <person name="Gray M.W."/>
            <person name="Grigoriev I.V."/>
            <person name="Archibald J.M."/>
        </authorList>
    </citation>
    <scope>NUCLEOTIDE SEQUENCE</scope>
    <source>
        <strain evidence="3 5">CCMP2712</strain>
    </source>
</reference>
<accession>L1IGW0</accession>
<dbReference type="EMBL" id="JH993097">
    <property type="protein sequence ID" value="EKX35070.1"/>
    <property type="molecule type" value="Genomic_DNA"/>
</dbReference>
<dbReference type="Proteomes" id="UP000011087">
    <property type="component" value="Unassembled WGS sequence"/>
</dbReference>
<gene>
    <name evidence="3" type="ORF">GUITHDRAFT_146754</name>
</gene>
<evidence type="ECO:0000313" key="3">
    <source>
        <dbReference type="EMBL" id="EKX35070.1"/>
    </source>
</evidence>
<dbReference type="HOGENOM" id="CLU_617445_0_0_1"/>
<reference evidence="4" key="3">
    <citation type="submission" date="2016-03" db="UniProtKB">
        <authorList>
            <consortium name="EnsemblProtists"/>
        </authorList>
    </citation>
    <scope>IDENTIFICATION</scope>
</reference>
<dbReference type="PANTHER" id="PTHR13132:SF29">
    <property type="entry name" value="ALPHA-(1,6)-FUCOSYLTRANSFERASE"/>
    <property type="match status" value="1"/>
</dbReference>
<evidence type="ECO:0000313" key="5">
    <source>
        <dbReference type="Proteomes" id="UP000011087"/>
    </source>
</evidence>
<reference evidence="5" key="2">
    <citation type="submission" date="2012-11" db="EMBL/GenBank/DDBJ databases">
        <authorList>
            <person name="Kuo A."/>
            <person name="Curtis B.A."/>
            <person name="Tanifuji G."/>
            <person name="Burki F."/>
            <person name="Gruber A."/>
            <person name="Irimia M."/>
            <person name="Maruyama S."/>
            <person name="Arias M.C."/>
            <person name="Ball S.G."/>
            <person name="Gile G.H."/>
            <person name="Hirakawa Y."/>
            <person name="Hopkins J.F."/>
            <person name="Rensing S.A."/>
            <person name="Schmutz J."/>
            <person name="Symeonidi A."/>
            <person name="Elias M."/>
            <person name="Eveleigh R.J."/>
            <person name="Herman E.K."/>
            <person name="Klute M.J."/>
            <person name="Nakayama T."/>
            <person name="Obornik M."/>
            <person name="Reyes-Prieto A."/>
            <person name="Armbrust E.V."/>
            <person name="Aves S.J."/>
            <person name="Beiko R.G."/>
            <person name="Coutinho P."/>
            <person name="Dacks J.B."/>
            <person name="Durnford D.G."/>
            <person name="Fast N.M."/>
            <person name="Green B.R."/>
            <person name="Grisdale C."/>
            <person name="Hempe F."/>
            <person name="Henrissat B."/>
            <person name="Hoppner M.P."/>
            <person name="Ishida K.-I."/>
            <person name="Kim E."/>
            <person name="Koreny L."/>
            <person name="Kroth P.G."/>
            <person name="Liu Y."/>
            <person name="Malik S.-B."/>
            <person name="Maier U.G."/>
            <person name="McRose D."/>
            <person name="Mock T."/>
            <person name="Neilson J.A."/>
            <person name="Onodera N.T."/>
            <person name="Poole A.M."/>
            <person name="Pritham E.J."/>
            <person name="Richards T.A."/>
            <person name="Rocap G."/>
            <person name="Roy S.W."/>
            <person name="Sarai C."/>
            <person name="Schaack S."/>
            <person name="Shirato S."/>
            <person name="Slamovits C.H."/>
            <person name="Spencer D.F."/>
            <person name="Suzuki S."/>
            <person name="Worden A.Z."/>
            <person name="Zauner S."/>
            <person name="Barry K."/>
            <person name="Bell C."/>
            <person name="Bharti A.K."/>
            <person name="Crow J.A."/>
            <person name="Grimwood J."/>
            <person name="Kramer R."/>
            <person name="Lindquist E."/>
            <person name="Lucas S."/>
            <person name="Salamov A."/>
            <person name="McFadden G.I."/>
            <person name="Lane C.E."/>
            <person name="Keeling P.J."/>
            <person name="Gray M.W."/>
            <person name="Grigoriev I.V."/>
            <person name="Archibald J.M."/>
        </authorList>
    </citation>
    <scope>NUCLEOTIDE SEQUENCE</scope>
    <source>
        <strain evidence="5">CCMP2712</strain>
    </source>
</reference>
<keyword evidence="5" id="KW-1185">Reference proteome</keyword>
<dbReference type="PaxDb" id="55529-EKX35070"/>
<dbReference type="AlphaFoldDB" id="L1IGW0"/>
<name>L1IGW0_GUITC</name>
<sequence>MAGKIADMRAESRQGIGHDETSELHAAAAAALTWMAIHRFRRPQFNNSSSLLLSLLVVFTCSARVVGYEPGSKGKDDNSNLQATPQIDAAAQHFRAAIVKFPDEPSNYENLFQALFLDDRREELAHWMRAYRTRFPARSQTCWFHFNMAMTLYGLQAHEESLYHFVHWEDPKYGMYLVTCLLSSERVSEAASIHAALLGTRSAEFPRPWEDILRFRSSKRSRMSPWHGIIFHLLDKLERVYDMKAARNISREAREQMMQEVHNRQHPHDCSRAQVMVYSMKNAFAGLGAEVHGLVLALNLAHALKRTLVMPRRDSWWYSDPSKCEQGGWECHFLPVEVAGAVRGGDESFADLIVSCGGHCVEEADLLAWRGAMADYLMRPNSLMQGKMEELKVTRRPVSVAQYLDATYEMVTRESRAESCHDGPRRGDQGEGRARRSGGKEDES</sequence>
<dbReference type="OrthoDB" id="10651284at2759"/>
<evidence type="ECO:0000256" key="1">
    <source>
        <dbReference type="SAM" id="MobiDB-lite"/>
    </source>
</evidence>
<dbReference type="GeneID" id="17291835"/>
<dbReference type="InterPro" id="IPR045573">
    <property type="entry name" value="Fut8_N_cat"/>
</dbReference>